<name>A0A1N7EKM1_9EURY</name>
<organism evidence="1 2">
    <name type="scientific">Natronorubrum daqingense</name>
    <dbReference type="NCBI Taxonomy" id="588898"/>
    <lineage>
        <taxon>Archaea</taxon>
        <taxon>Methanobacteriati</taxon>
        <taxon>Methanobacteriota</taxon>
        <taxon>Stenosarchaea group</taxon>
        <taxon>Halobacteria</taxon>
        <taxon>Halobacteriales</taxon>
        <taxon>Natrialbaceae</taxon>
        <taxon>Natronorubrum</taxon>
    </lineage>
</organism>
<gene>
    <name evidence="1" type="ORF">SAMN05421809_2663</name>
</gene>
<keyword evidence="2" id="KW-1185">Reference proteome</keyword>
<reference evidence="1 2" key="1">
    <citation type="submission" date="2017-01" db="EMBL/GenBank/DDBJ databases">
        <authorList>
            <person name="Mah S.A."/>
            <person name="Swanson W.J."/>
            <person name="Moy G.W."/>
            <person name="Vacquier V.D."/>
        </authorList>
    </citation>
    <scope>NUCLEOTIDE SEQUENCE [LARGE SCALE GENOMIC DNA]</scope>
    <source>
        <strain evidence="1 2">CGMCC 1.8909</strain>
    </source>
</reference>
<evidence type="ECO:0000313" key="2">
    <source>
        <dbReference type="Proteomes" id="UP000185687"/>
    </source>
</evidence>
<dbReference type="Proteomes" id="UP000185687">
    <property type="component" value="Unassembled WGS sequence"/>
</dbReference>
<dbReference type="AlphaFoldDB" id="A0A1N7EKM1"/>
<evidence type="ECO:0000313" key="1">
    <source>
        <dbReference type="EMBL" id="SIR88646.1"/>
    </source>
</evidence>
<protein>
    <submittedName>
        <fullName evidence="1">Uncharacterized protein</fullName>
    </submittedName>
</protein>
<proteinExistence type="predicted"/>
<dbReference type="EMBL" id="FTNP01000004">
    <property type="protein sequence ID" value="SIR88646.1"/>
    <property type="molecule type" value="Genomic_DNA"/>
</dbReference>
<sequence length="44" mass="5294">MRVNDLYDRIRDGAALESYSDDRSDHRTVTDWFNSSKIYFSNLY</sequence>
<accession>A0A1N7EKM1</accession>